<keyword evidence="3" id="KW-1185">Reference proteome</keyword>
<dbReference type="RefSeq" id="WP_192283896.1">
    <property type="nucleotide sequence ID" value="NZ_JBHSTT010000054.1"/>
</dbReference>
<accession>A0ABW1WRY9</accession>
<gene>
    <name evidence="2" type="ORF">ACFQDP_17120</name>
</gene>
<name>A0ABW1WRY9_9HYPH</name>
<sequence>MSVVSLLAGTILAAQAHRFGARTALAETVAGALLILGLVLIGSGLPLYR</sequence>
<protein>
    <recommendedName>
        <fullName evidence="4">GDT1 family protein</fullName>
    </recommendedName>
</protein>
<reference evidence="3" key="1">
    <citation type="journal article" date="2019" name="Int. J. Syst. Evol. Microbiol.">
        <title>The Global Catalogue of Microorganisms (GCM) 10K type strain sequencing project: providing services to taxonomists for standard genome sequencing and annotation.</title>
        <authorList>
            <consortium name="The Broad Institute Genomics Platform"/>
            <consortium name="The Broad Institute Genome Sequencing Center for Infectious Disease"/>
            <person name="Wu L."/>
            <person name="Ma J."/>
        </authorList>
    </citation>
    <scope>NUCLEOTIDE SEQUENCE [LARGE SCALE GENOMIC DNA]</scope>
    <source>
        <strain evidence="3">CCUG 36916</strain>
    </source>
</reference>
<evidence type="ECO:0008006" key="4">
    <source>
        <dbReference type="Google" id="ProtNLM"/>
    </source>
</evidence>
<dbReference type="EMBL" id="JBHSTT010000054">
    <property type="protein sequence ID" value="MFC6391044.1"/>
    <property type="molecule type" value="Genomic_DNA"/>
</dbReference>
<organism evidence="2 3">
    <name type="scientific">Methylorubrum zatmanii</name>
    <dbReference type="NCBI Taxonomy" id="29429"/>
    <lineage>
        <taxon>Bacteria</taxon>
        <taxon>Pseudomonadati</taxon>
        <taxon>Pseudomonadota</taxon>
        <taxon>Alphaproteobacteria</taxon>
        <taxon>Hyphomicrobiales</taxon>
        <taxon>Methylobacteriaceae</taxon>
        <taxon>Methylorubrum</taxon>
    </lineage>
</organism>
<feature type="transmembrane region" description="Helical" evidence="1">
    <location>
        <begin position="28"/>
        <end position="48"/>
    </location>
</feature>
<proteinExistence type="predicted"/>
<comment type="caution">
    <text evidence="2">The sequence shown here is derived from an EMBL/GenBank/DDBJ whole genome shotgun (WGS) entry which is preliminary data.</text>
</comment>
<evidence type="ECO:0000313" key="2">
    <source>
        <dbReference type="EMBL" id="MFC6391044.1"/>
    </source>
</evidence>
<evidence type="ECO:0000313" key="3">
    <source>
        <dbReference type="Proteomes" id="UP001596237"/>
    </source>
</evidence>
<keyword evidence="1" id="KW-0812">Transmembrane</keyword>
<dbReference type="Proteomes" id="UP001596237">
    <property type="component" value="Unassembled WGS sequence"/>
</dbReference>
<keyword evidence="1" id="KW-1133">Transmembrane helix</keyword>
<keyword evidence="1" id="KW-0472">Membrane</keyword>
<evidence type="ECO:0000256" key="1">
    <source>
        <dbReference type="SAM" id="Phobius"/>
    </source>
</evidence>